<dbReference type="PATRIC" id="fig|1807.14.peg.1119"/>
<dbReference type="GO" id="GO:0005829">
    <property type="term" value="C:cytosol"/>
    <property type="evidence" value="ECO:0007669"/>
    <property type="project" value="TreeGrafter"/>
</dbReference>
<protein>
    <recommendedName>
        <fullName evidence="2">Aminopyrimidine aminohydrolase</fullName>
        <ecNumber evidence="2">3.5.99.2</ecNumber>
    </recommendedName>
</protein>
<dbReference type="InterPro" id="IPR027574">
    <property type="entry name" value="Thiaminase_II"/>
</dbReference>
<dbReference type="UniPathway" id="UPA00060"/>
<dbReference type="PANTHER" id="PTHR43198">
    <property type="entry name" value="BIFUNCTIONAL TH2 PROTEIN"/>
    <property type="match status" value="1"/>
</dbReference>
<comment type="similarity">
    <text evidence="2">Belongs to the TenA family.</text>
</comment>
<dbReference type="GO" id="GO:0009229">
    <property type="term" value="P:thiamine diphosphate biosynthetic process"/>
    <property type="evidence" value="ECO:0007669"/>
    <property type="project" value="UniProtKB-UniPathway"/>
</dbReference>
<dbReference type="RefSeq" id="WP_048422414.1">
    <property type="nucleotide sequence ID" value="NZ_CALTXN010000042.1"/>
</dbReference>
<dbReference type="EMBL" id="JYNU01000006">
    <property type="protein sequence ID" value="KMO79980.1"/>
    <property type="molecule type" value="Genomic_DNA"/>
</dbReference>
<dbReference type="CDD" id="cd19365">
    <property type="entry name" value="TenA_C-like"/>
    <property type="match status" value="1"/>
</dbReference>
<comment type="catalytic activity">
    <reaction evidence="2">
        <text>4-amino-5-aminomethyl-2-methylpyrimidine + H2O = 4-amino-5-hydroxymethyl-2-methylpyrimidine + NH4(+)</text>
        <dbReference type="Rhea" id="RHEA:31799"/>
        <dbReference type="ChEBI" id="CHEBI:15377"/>
        <dbReference type="ChEBI" id="CHEBI:16892"/>
        <dbReference type="ChEBI" id="CHEBI:28938"/>
        <dbReference type="ChEBI" id="CHEBI:63416"/>
        <dbReference type="EC" id="3.5.99.2"/>
    </reaction>
</comment>
<feature type="domain" description="Thiaminase-2/PQQC" evidence="3">
    <location>
        <begin position="18"/>
        <end position="223"/>
    </location>
</feature>
<comment type="function">
    <text evidence="2">Catalyzes an amino-pyrimidine hydrolysis reaction at the C5' of the pyrimidine moiety of thiamine compounds, a reaction that is part of a thiamine salvage pathway.</text>
</comment>
<keyword evidence="2 4" id="KW-0378">Hydrolase</keyword>
<dbReference type="InterPro" id="IPR004305">
    <property type="entry name" value="Thiaminase-2/PQQC"/>
</dbReference>
<comment type="caution">
    <text evidence="4">The sequence shown here is derived from an EMBL/GenBank/DDBJ whole genome shotgun (WGS) entry which is preliminary data.</text>
</comment>
<evidence type="ECO:0000256" key="2">
    <source>
        <dbReference type="RuleBase" id="RU363093"/>
    </source>
</evidence>
<name>A0A0J6W9W6_9MYCO</name>
<dbReference type="EC" id="3.5.99.2" evidence="2"/>
<dbReference type="Proteomes" id="UP000036313">
    <property type="component" value="Unassembled WGS sequence"/>
</dbReference>
<dbReference type="NCBIfam" id="TIGR04306">
    <property type="entry name" value="salvage_TenA"/>
    <property type="match status" value="1"/>
</dbReference>
<evidence type="ECO:0000313" key="5">
    <source>
        <dbReference type="EMBL" id="TDL07429.1"/>
    </source>
</evidence>
<dbReference type="PANTHER" id="PTHR43198:SF2">
    <property type="entry name" value="SI:CH1073-67J19.1-RELATED"/>
    <property type="match status" value="1"/>
</dbReference>
<evidence type="ECO:0000313" key="7">
    <source>
        <dbReference type="Proteomes" id="UP000294952"/>
    </source>
</evidence>
<comment type="pathway">
    <text evidence="1 2">Cofactor biosynthesis; thiamine diphosphate biosynthesis.</text>
</comment>
<accession>A0A0J6W9W6</accession>
<dbReference type="InterPro" id="IPR016084">
    <property type="entry name" value="Haem_Oase-like_multi-hlx"/>
</dbReference>
<proteinExistence type="inferred from homology"/>
<evidence type="ECO:0000259" key="3">
    <source>
        <dbReference type="Pfam" id="PF03070"/>
    </source>
</evidence>
<dbReference type="AlphaFoldDB" id="A0A0J6W9W6"/>
<evidence type="ECO:0000256" key="1">
    <source>
        <dbReference type="ARBA" id="ARBA00004948"/>
    </source>
</evidence>
<dbReference type="InterPro" id="IPR050967">
    <property type="entry name" value="Thiamine_Salvage_TenA"/>
</dbReference>
<evidence type="ECO:0000313" key="6">
    <source>
        <dbReference type="Proteomes" id="UP000036313"/>
    </source>
</evidence>
<gene>
    <name evidence="4" type="primary">tenA</name>
    <name evidence="5" type="ORF">EUA04_16040</name>
    <name evidence="4" type="ORF">MOBUDSM44075_01113</name>
</gene>
<sequence>MTARIGSGDPDSWSTRLWAEIAPIFEAIIAHPFLTGLTDGTLDSAAFAHYVAQDVHYLRAYARALAVVGAKAGTLADTAMFARHAAEVFDVELELHGELLPALGLSADAVDDVPVAPTTLAYNSYLISTVYGGSFADGLAAVLPCYWIYAEVGAELAHRGSTDPRYQRWIDSYGGDEFAATVTEVIALADRVGATLTDADEAVARAHFVTTSRYEWMFFDAAHRRETWPQEISGASAP</sequence>
<dbReference type="GO" id="GO:0009228">
    <property type="term" value="P:thiamine biosynthetic process"/>
    <property type="evidence" value="ECO:0007669"/>
    <property type="project" value="UniProtKB-KW"/>
</dbReference>
<dbReference type="GO" id="GO:0050334">
    <property type="term" value="F:thiaminase activity"/>
    <property type="evidence" value="ECO:0007669"/>
    <property type="project" value="UniProtKB-EC"/>
</dbReference>
<reference evidence="4 6" key="1">
    <citation type="journal article" date="2015" name="Genome Biol. Evol.">
        <title>Characterization of Three Mycobacterium spp. with Potential Use in Bioremediation by Genome Sequencing and Comparative Genomics.</title>
        <authorList>
            <person name="Das S."/>
            <person name="Pettersson B.M."/>
            <person name="Behra P.R."/>
            <person name="Ramesh M."/>
            <person name="Dasgupta S."/>
            <person name="Bhattacharya A."/>
            <person name="Kirsebom L.A."/>
        </authorList>
    </citation>
    <scope>NUCLEOTIDE SEQUENCE [LARGE SCALE GENOMIC DNA]</scope>
    <source>
        <strain evidence="4 6">DSM 44075</strain>
    </source>
</reference>
<organism evidence="4 6">
    <name type="scientific">Mycolicibacterium obuense</name>
    <dbReference type="NCBI Taxonomy" id="1807"/>
    <lineage>
        <taxon>Bacteria</taxon>
        <taxon>Bacillati</taxon>
        <taxon>Actinomycetota</taxon>
        <taxon>Actinomycetes</taxon>
        <taxon>Mycobacteriales</taxon>
        <taxon>Mycobacteriaceae</taxon>
        <taxon>Mycolicibacterium</taxon>
    </lineage>
</organism>
<dbReference type="Pfam" id="PF03070">
    <property type="entry name" value="TENA_THI-4"/>
    <property type="match status" value="1"/>
</dbReference>
<evidence type="ECO:0000313" key="4">
    <source>
        <dbReference type="EMBL" id="KMO79980.1"/>
    </source>
</evidence>
<keyword evidence="2" id="KW-0784">Thiamine biosynthesis</keyword>
<dbReference type="Gene3D" id="1.20.910.10">
    <property type="entry name" value="Heme oxygenase-like"/>
    <property type="match status" value="1"/>
</dbReference>
<dbReference type="SUPFAM" id="SSF48613">
    <property type="entry name" value="Heme oxygenase-like"/>
    <property type="match status" value="1"/>
</dbReference>
<dbReference type="Proteomes" id="UP000294952">
    <property type="component" value="Unassembled WGS sequence"/>
</dbReference>
<reference evidence="5 7" key="2">
    <citation type="submission" date="2019-01" db="EMBL/GenBank/DDBJ databases">
        <title>High-quality-draft genome sequences of five non-tuberculosis mycobacteriaceae isolated from a nosocomial environment.</title>
        <authorList>
            <person name="Tiago I."/>
            <person name="Alarico S."/>
            <person name="Pereira S.G."/>
            <person name="Coelho C."/>
            <person name="Maranha A."/>
            <person name="Empadinhas N."/>
        </authorList>
    </citation>
    <scope>NUCLEOTIDE SEQUENCE [LARGE SCALE GENOMIC DNA]</scope>
    <source>
        <strain evidence="5 7">22DIII</strain>
    </source>
</reference>
<comment type="catalytic activity">
    <reaction evidence="2">
        <text>thiamine + H2O = 5-(2-hydroxyethyl)-4-methylthiazole + 4-amino-5-hydroxymethyl-2-methylpyrimidine + H(+)</text>
        <dbReference type="Rhea" id="RHEA:17509"/>
        <dbReference type="ChEBI" id="CHEBI:15377"/>
        <dbReference type="ChEBI" id="CHEBI:15378"/>
        <dbReference type="ChEBI" id="CHEBI:16892"/>
        <dbReference type="ChEBI" id="CHEBI:17957"/>
        <dbReference type="ChEBI" id="CHEBI:18385"/>
        <dbReference type="EC" id="3.5.99.2"/>
    </reaction>
</comment>
<dbReference type="EMBL" id="SDLP01000004">
    <property type="protein sequence ID" value="TDL07429.1"/>
    <property type="molecule type" value="Genomic_DNA"/>
</dbReference>